<keyword evidence="5" id="KW-0347">Helicase</keyword>
<dbReference type="Pfam" id="PF00270">
    <property type="entry name" value="DEAD"/>
    <property type="match status" value="1"/>
</dbReference>
<dbReference type="GO" id="GO:0003723">
    <property type="term" value="F:RNA binding"/>
    <property type="evidence" value="ECO:0007669"/>
    <property type="project" value="TreeGrafter"/>
</dbReference>
<protein>
    <submittedName>
        <fullName evidence="9">175 kDa protein</fullName>
    </submittedName>
</protein>
<name>A0A9E8A9B9_9VIRU</name>
<dbReference type="GO" id="GO:0004386">
    <property type="term" value="F:helicase activity"/>
    <property type="evidence" value="ECO:0007669"/>
    <property type="project" value="UniProtKB-KW"/>
</dbReference>
<feature type="domain" description="Helicase ATP-binding" evidence="7">
    <location>
        <begin position="218"/>
        <end position="371"/>
    </location>
</feature>
<keyword evidence="3" id="KW-0547">Nucleotide-binding</keyword>
<dbReference type="PROSITE" id="PS51192">
    <property type="entry name" value="HELICASE_ATP_BIND_1"/>
    <property type="match status" value="1"/>
</dbReference>
<evidence type="ECO:0000256" key="3">
    <source>
        <dbReference type="ARBA" id="ARBA00022741"/>
    </source>
</evidence>
<dbReference type="InterPro" id="IPR011545">
    <property type="entry name" value="DEAD/DEAH_box_helicase_dom"/>
</dbReference>
<evidence type="ECO:0000259" key="7">
    <source>
        <dbReference type="PROSITE" id="PS51192"/>
    </source>
</evidence>
<organism evidence="9">
    <name type="scientific">Dali Fusar tick virus 1</name>
    <dbReference type="NCBI Taxonomy" id="2972104"/>
    <lineage>
        <taxon>Viruses</taxon>
        <taxon>Riboviria</taxon>
        <taxon>Orthornavirae</taxon>
        <taxon>Pisuviricota</taxon>
        <taxon>Duplopiviricetes</taxon>
        <taxon>Durnavirales</taxon>
        <taxon>Fusariviridae</taxon>
    </lineage>
</organism>
<accession>A0A9E8A9B9</accession>
<dbReference type="InterPro" id="IPR001650">
    <property type="entry name" value="Helicase_C-like"/>
</dbReference>
<evidence type="ECO:0000259" key="8">
    <source>
        <dbReference type="PROSITE" id="PS51194"/>
    </source>
</evidence>
<keyword evidence="4" id="KW-0378">Hydrolase</keyword>
<evidence type="ECO:0000256" key="2">
    <source>
        <dbReference type="ARBA" id="ARBA00004340"/>
    </source>
</evidence>
<comment type="subcellular location">
    <subcellularLocation>
        <location evidence="2">Host cell</location>
    </subcellularLocation>
    <subcellularLocation>
        <location evidence="1">Virion</location>
    </subcellularLocation>
</comment>
<evidence type="ECO:0000256" key="1">
    <source>
        <dbReference type="ARBA" id="ARBA00004328"/>
    </source>
</evidence>
<evidence type="ECO:0000256" key="6">
    <source>
        <dbReference type="ARBA" id="ARBA00022840"/>
    </source>
</evidence>
<dbReference type="PROSITE" id="PS51194">
    <property type="entry name" value="HELICASE_CTER"/>
    <property type="match status" value="1"/>
</dbReference>
<sequence length="705" mass="78032">MIDEVQETYAADGTLLTYGALSPLDSMLGALAILPDFVNPAIFNMGYMTALQSKLFKTASWPVQLIAISNGAAGPAELSYMLRKTVYEFLDPSILVHVDQDTNYSSLLLRHWVYLYYKTLPTRVPEVFPVAGVARKVAQVQFTINGKLQLETRRWSFQVHDLFVISLLSFLKVPDVLSWVQGVNLPDMNMLSEQLIFFVQNFFWRSLPPNYNDVTPHLRNLDGTKTLVVSAPTGSGKSTAFVNHCKLTVGHKFNKIIVVEPRSTIVKTIVPFVNQALAMDSSGATSGMTLRQDAKVWYVTAQELLLHPSWYSGQVANNLIILDECHVSEPAYDLVKDILVKENVNRVFVSATPDFSQLDASKLIDIPLVSARLYTVHTSVVTQDDILTLNDFTRHYTSDVMSMIHSRPLNSVILVFCTTLAMCNQFSELCPRKSYVLSSGTNTIPAVGGGYVIFSTSVADVGITLPDVDLVITSDIGFTVLNTLEKSIPSYYRLNDSDLKQRAGRTGRTNNGSAVIFKTPRARFVSDISDLKNKTSAFDLIASGMPLDSIIQLRGNEVKELLGLTDVDPARAEATLNNSLFQLNLYRSNLEPLLNERAKMLEIGTNDGSVSHPIDNARMGILLETTKVPTSHLIQAILTVVKHLGLRSTANQAEAEVHNAEIRKASAVLLGNIKSRLPFPDPDLGEWGMTPDDTDDFYRFVGRTT</sequence>
<evidence type="ECO:0000256" key="5">
    <source>
        <dbReference type="ARBA" id="ARBA00022806"/>
    </source>
</evidence>
<dbReference type="GO" id="GO:0016787">
    <property type="term" value="F:hydrolase activity"/>
    <property type="evidence" value="ECO:0007669"/>
    <property type="project" value="UniProtKB-KW"/>
</dbReference>
<dbReference type="Gene3D" id="3.40.50.300">
    <property type="entry name" value="P-loop containing nucleotide triphosphate hydrolases"/>
    <property type="match status" value="2"/>
</dbReference>
<keyword evidence="6" id="KW-0067">ATP-binding</keyword>
<dbReference type="GO" id="GO:0043657">
    <property type="term" value="C:host cell"/>
    <property type="evidence" value="ECO:0007669"/>
    <property type="project" value="UniProtKB-SubCell"/>
</dbReference>
<dbReference type="SMART" id="SM00490">
    <property type="entry name" value="HELICc"/>
    <property type="match status" value="1"/>
</dbReference>
<evidence type="ECO:0000313" key="9">
    <source>
        <dbReference type="EMBL" id="UYL95328.1"/>
    </source>
</evidence>
<feature type="domain" description="Helicase C-terminal" evidence="8">
    <location>
        <begin position="396"/>
        <end position="559"/>
    </location>
</feature>
<dbReference type="PANTHER" id="PTHR18934">
    <property type="entry name" value="ATP-DEPENDENT RNA HELICASE"/>
    <property type="match status" value="1"/>
</dbReference>
<dbReference type="PANTHER" id="PTHR18934:SF91">
    <property type="entry name" value="PRE-MRNA-SPLICING FACTOR ATP-DEPENDENT RNA HELICASE PRP16"/>
    <property type="match status" value="1"/>
</dbReference>
<evidence type="ECO:0000256" key="4">
    <source>
        <dbReference type="ARBA" id="ARBA00022801"/>
    </source>
</evidence>
<dbReference type="InterPro" id="IPR027417">
    <property type="entry name" value="P-loop_NTPase"/>
</dbReference>
<dbReference type="GO" id="GO:0005524">
    <property type="term" value="F:ATP binding"/>
    <property type="evidence" value="ECO:0007669"/>
    <property type="project" value="UniProtKB-KW"/>
</dbReference>
<dbReference type="InterPro" id="IPR014001">
    <property type="entry name" value="Helicase_ATP-bd"/>
</dbReference>
<dbReference type="Pfam" id="PF00271">
    <property type="entry name" value="Helicase_C"/>
    <property type="match status" value="1"/>
</dbReference>
<proteinExistence type="predicted"/>
<dbReference type="EMBL" id="ON746394">
    <property type="protein sequence ID" value="UYL95328.1"/>
    <property type="molecule type" value="Genomic_RNA"/>
</dbReference>
<dbReference type="SUPFAM" id="SSF52540">
    <property type="entry name" value="P-loop containing nucleoside triphosphate hydrolases"/>
    <property type="match status" value="1"/>
</dbReference>
<reference evidence="9" key="1">
    <citation type="submission" date="2022-05" db="EMBL/GenBank/DDBJ databases">
        <authorList>
            <person name="Cao W."/>
            <person name="Jia N."/>
            <person name="Lam T.T.-Y."/>
            <person name="Ni X."/>
            <person name="Liu J."/>
        </authorList>
    </citation>
    <scope>NUCLEOTIDE SEQUENCE</scope>
    <source>
        <strain evidence="9">TIGMIC 1</strain>
    </source>
</reference>
<dbReference type="SMART" id="SM00487">
    <property type="entry name" value="DEXDc"/>
    <property type="match status" value="1"/>
</dbReference>